<dbReference type="PRINTS" id="PR01550">
    <property type="entry name" value="TOP6AFAMILY"/>
</dbReference>
<keyword evidence="4 11" id="KW-0479">Metal-binding</keyword>
<evidence type="ECO:0000259" key="13">
    <source>
        <dbReference type="Pfam" id="PF04406"/>
    </source>
</evidence>
<dbReference type="InterPro" id="IPR036388">
    <property type="entry name" value="WH-like_DNA-bd_sf"/>
</dbReference>
<dbReference type="HAMAP" id="MF_00132">
    <property type="entry name" value="Top6A"/>
    <property type="match status" value="1"/>
</dbReference>
<reference evidence="16 17" key="1">
    <citation type="submission" date="2020-06" db="EMBL/GenBank/DDBJ databases">
        <title>Methanofollis fontis sp. nov., a methanogen isolated from marine sediments near a cold seep at Four-Way Closure Ridge offshore southwestern Taiwan.</title>
        <authorList>
            <person name="Chen S.-C."/>
            <person name="Teng N.-H."/>
            <person name="Lin Y.-S."/>
            <person name="Lai M.-C."/>
            <person name="Chen H.-H."/>
            <person name="Wang C.-C."/>
        </authorList>
    </citation>
    <scope>NUCLEOTIDE SEQUENCE [LARGE SCALE GENOMIC DNA]</scope>
    <source>
        <strain evidence="16 17">DSM 2702</strain>
    </source>
</reference>
<dbReference type="NCBIfam" id="NF003332">
    <property type="entry name" value="PRK04342.1-1"/>
    <property type="match status" value="1"/>
</dbReference>
<dbReference type="GO" id="GO:0005524">
    <property type="term" value="F:ATP binding"/>
    <property type="evidence" value="ECO:0007669"/>
    <property type="project" value="UniProtKB-KW"/>
</dbReference>
<dbReference type="PRINTS" id="PR01552">
    <property type="entry name" value="TPISMRASE6A"/>
</dbReference>
<dbReference type="RefSeq" id="WP_176787622.1">
    <property type="nucleotide sequence ID" value="NZ_JABXWR010000001.1"/>
</dbReference>
<keyword evidence="7 11" id="KW-0460">Magnesium</keyword>
<dbReference type="Pfam" id="PF20768">
    <property type="entry name" value="Topo_VI_alpha"/>
    <property type="match status" value="1"/>
</dbReference>
<dbReference type="GO" id="GO:0005694">
    <property type="term" value="C:chromosome"/>
    <property type="evidence" value="ECO:0007669"/>
    <property type="project" value="InterPro"/>
</dbReference>
<feature type="domain" description="Topoisomerase 6 subunit A/Spo11 TOPRIM" evidence="15">
    <location>
        <begin position="191"/>
        <end position="357"/>
    </location>
</feature>
<evidence type="ECO:0000259" key="15">
    <source>
        <dbReference type="Pfam" id="PF21180"/>
    </source>
</evidence>
<dbReference type="EMBL" id="JABXWR010000001">
    <property type="protein sequence ID" value="NVO66033.1"/>
    <property type="molecule type" value="Genomic_DNA"/>
</dbReference>
<dbReference type="PROSITE" id="PS52041">
    <property type="entry name" value="TOPO_IIB"/>
    <property type="match status" value="1"/>
</dbReference>
<evidence type="ECO:0000256" key="12">
    <source>
        <dbReference type="PROSITE-ProRule" id="PRU01385"/>
    </source>
</evidence>
<comment type="function">
    <text evidence="11">Relaxes both positive and negative superturns and exhibits a strong decatenase activity.</text>
</comment>
<dbReference type="GO" id="GO:0003677">
    <property type="term" value="F:DNA binding"/>
    <property type="evidence" value="ECO:0007669"/>
    <property type="project" value="UniProtKB-UniRule"/>
</dbReference>
<dbReference type="SUPFAM" id="SSF56726">
    <property type="entry name" value="DNA topoisomerase IV, alpha subunit"/>
    <property type="match status" value="1"/>
</dbReference>
<keyword evidence="8 11" id="KW-0799">Topoisomerase</keyword>
<comment type="caution">
    <text evidence="16">The sequence shown here is derived from an EMBL/GenBank/DDBJ whole genome shotgun (WGS) entry which is preliminary data.</text>
</comment>
<feature type="domain" description="Type II DNA topoisomerase VI subunit A all-beta" evidence="14">
    <location>
        <begin position="139"/>
        <end position="188"/>
    </location>
</feature>
<evidence type="ECO:0000256" key="3">
    <source>
        <dbReference type="ARBA" id="ARBA00006559"/>
    </source>
</evidence>
<keyword evidence="10 11" id="KW-0413">Isomerase</keyword>
<dbReference type="CDD" id="cd00223">
    <property type="entry name" value="TOPRIM_TopoIIB_SPO"/>
    <property type="match status" value="1"/>
</dbReference>
<evidence type="ECO:0000256" key="4">
    <source>
        <dbReference type="ARBA" id="ARBA00022723"/>
    </source>
</evidence>
<keyword evidence="17" id="KW-1185">Reference proteome</keyword>
<evidence type="ECO:0000256" key="11">
    <source>
        <dbReference type="HAMAP-Rule" id="MF_00132"/>
    </source>
</evidence>
<dbReference type="GO" id="GO:0006265">
    <property type="term" value="P:DNA topological change"/>
    <property type="evidence" value="ECO:0007669"/>
    <property type="project" value="UniProtKB-UniRule"/>
</dbReference>
<dbReference type="Gene3D" id="3.40.1360.10">
    <property type="match status" value="1"/>
</dbReference>
<comment type="similarity">
    <text evidence="3 11 12">Belongs to the TOP6A family.</text>
</comment>
<dbReference type="OrthoDB" id="5866at2157"/>
<dbReference type="InterPro" id="IPR036078">
    <property type="entry name" value="Spo11/TopoVI_A_sf"/>
</dbReference>
<dbReference type="InterPro" id="IPR002815">
    <property type="entry name" value="Spo11/TopoVI_A"/>
</dbReference>
<protein>
    <recommendedName>
        <fullName evidence="11">Type 2 DNA topoisomerase 6 subunit A</fullName>
        <ecNumber evidence="11">5.6.2.2</ecNumber>
    </recommendedName>
    <alternativeName>
        <fullName evidence="11">Type II DNA topoisomerase VI subunit A</fullName>
    </alternativeName>
</protein>
<dbReference type="InterPro" id="IPR004085">
    <property type="entry name" value="TopoVI_A"/>
</dbReference>
<evidence type="ECO:0000256" key="6">
    <source>
        <dbReference type="ARBA" id="ARBA00022840"/>
    </source>
</evidence>
<keyword evidence="6 11" id="KW-0067">ATP-binding</keyword>
<evidence type="ECO:0000256" key="10">
    <source>
        <dbReference type="ARBA" id="ARBA00023235"/>
    </source>
</evidence>
<dbReference type="PANTHER" id="PTHR10848">
    <property type="entry name" value="MEIOTIC RECOMBINATION PROTEIN SPO11"/>
    <property type="match status" value="1"/>
</dbReference>
<feature type="binding site" evidence="11">
    <location>
        <position position="196"/>
    </location>
    <ligand>
        <name>Mg(2+)</name>
        <dbReference type="ChEBI" id="CHEBI:18420"/>
    </ligand>
</feature>
<dbReference type="InterPro" id="IPR013049">
    <property type="entry name" value="Spo11/TopoVI_A_N"/>
</dbReference>
<dbReference type="GO" id="GO:0006260">
    <property type="term" value="P:DNA replication"/>
    <property type="evidence" value="ECO:0007669"/>
    <property type="project" value="UniProtKB-UniRule"/>
</dbReference>
<dbReference type="Gene3D" id="1.10.10.10">
    <property type="entry name" value="Winged helix-like DNA-binding domain superfamily/Winged helix DNA-binding domain"/>
    <property type="match status" value="1"/>
</dbReference>
<keyword evidence="5 11" id="KW-0547">Nucleotide-binding</keyword>
<proteinExistence type="inferred from homology"/>
<dbReference type="Pfam" id="PF04406">
    <property type="entry name" value="TP6A_N"/>
    <property type="match status" value="1"/>
</dbReference>
<evidence type="ECO:0000256" key="8">
    <source>
        <dbReference type="ARBA" id="ARBA00023029"/>
    </source>
</evidence>
<dbReference type="PANTHER" id="PTHR10848:SF0">
    <property type="entry name" value="MEIOTIC RECOMBINATION PROTEIN SPO11"/>
    <property type="match status" value="1"/>
</dbReference>
<evidence type="ECO:0000256" key="9">
    <source>
        <dbReference type="ARBA" id="ARBA00023125"/>
    </source>
</evidence>
<dbReference type="AlphaFoldDB" id="A0A7K4HL98"/>
<comment type="cofactor">
    <cofactor evidence="2 11">
        <name>Mg(2+)</name>
        <dbReference type="ChEBI" id="CHEBI:18420"/>
    </cofactor>
</comment>
<dbReference type="Proteomes" id="UP000570823">
    <property type="component" value="Unassembled WGS sequence"/>
</dbReference>
<dbReference type="InterPro" id="IPR049333">
    <property type="entry name" value="Topo_VI_alpha"/>
</dbReference>
<organism evidence="16 17">
    <name type="scientific">Methanofollis tationis</name>
    <dbReference type="NCBI Taxonomy" id="81417"/>
    <lineage>
        <taxon>Archaea</taxon>
        <taxon>Methanobacteriati</taxon>
        <taxon>Methanobacteriota</taxon>
        <taxon>Stenosarchaea group</taxon>
        <taxon>Methanomicrobia</taxon>
        <taxon>Methanomicrobiales</taxon>
        <taxon>Methanomicrobiaceae</taxon>
        <taxon>Methanofollis</taxon>
    </lineage>
</organism>
<gene>
    <name evidence="11" type="primary">top6A</name>
    <name evidence="16" type="ORF">HWN36_01585</name>
</gene>
<dbReference type="InterPro" id="IPR034136">
    <property type="entry name" value="TOPRIM_Topo6A/Spo11"/>
</dbReference>
<feature type="domain" description="Spo11/DNA topoisomerase VI subunit A N-terminal" evidence="13">
    <location>
        <begin position="73"/>
        <end position="132"/>
    </location>
</feature>
<evidence type="ECO:0000256" key="5">
    <source>
        <dbReference type="ARBA" id="ARBA00022741"/>
    </source>
</evidence>
<keyword evidence="9 11" id="KW-0238">DNA-binding</keyword>
<comment type="subunit">
    <text evidence="11">Homodimer. Heterotetramer of two Top6A and two Top6B chains.</text>
</comment>
<feature type="active site" description="O-(5'-phospho-DNA)-tyrosine intermediate" evidence="11 12">
    <location>
        <position position="100"/>
    </location>
</feature>
<evidence type="ECO:0000256" key="7">
    <source>
        <dbReference type="ARBA" id="ARBA00022842"/>
    </source>
</evidence>
<evidence type="ECO:0000256" key="1">
    <source>
        <dbReference type="ARBA" id="ARBA00000185"/>
    </source>
</evidence>
<accession>A0A7K4HL98</accession>
<evidence type="ECO:0000313" key="17">
    <source>
        <dbReference type="Proteomes" id="UP000570823"/>
    </source>
</evidence>
<evidence type="ECO:0000256" key="2">
    <source>
        <dbReference type="ARBA" id="ARBA00001946"/>
    </source>
</evidence>
<dbReference type="EC" id="5.6.2.2" evidence="11"/>
<dbReference type="GO" id="GO:0003918">
    <property type="term" value="F:DNA topoisomerase type II (double strand cut, ATP-hydrolyzing) activity"/>
    <property type="evidence" value="ECO:0007669"/>
    <property type="project" value="UniProtKB-UniRule"/>
</dbReference>
<name>A0A7K4HL98_9EURY</name>
<evidence type="ECO:0000313" key="16">
    <source>
        <dbReference type="EMBL" id="NVO66033.1"/>
    </source>
</evidence>
<dbReference type="GO" id="GO:0000287">
    <property type="term" value="F:magnesium ion binding"/>
    <property type="evidence" value="ECO:0007669"/>
    <property type="project" value="UniProtKB-UniRule"/>
</dbReference>
<dbReference type="Pfam" id="PF21180">
    <property type="entry name" value="TOP6A-Spo11_Toprim"/>
    <property type="match status" value="1"/>
</dbReference>
<feature type="binding site" evidence="11">
    <location>
        <position position="248"/>
    </location>
    <ligand>
        <name>Mg(2+)</name>
        <dbReference type="ChEBI" id="CHEBI:18420"/>
    </ligand>
</feature>
<sequence>MTTKEEMEALGRARLMEIAERWYDQLVDGQIPSISLPTRTKHNIEYDDSSEVWKYGDRESVRSAQTAKGASHLLKMAYVIGFLKQQIAENRSSTLREMYYISEGWKGAKFGAQDESNRVVEDLEILTDIQREIYHLRPEEDGASIFGPIRIREKTRRGVQEIHCQENVGETGYQIPNNVDALEFLDHDAKFVIALETGGMYARLIENGFDEEYGAALVHLKGQPARSTRRLLKRIHEEFDLPVVVFTDGDPWSYRIYASVAYGSIKAAHMSELLATPQAQFIGVQPSDIRDYDLPADHLSEQDVAALKAELTDPRFATDYWREQIGLQLAMGLKSEQQAFAARGLDFVTREYLPARLSEMGVL</sequence>
<comment type="catalytic activity">
    <reaction evidence="1 11 12">
        <text>ATP-dependent breakage, passage and rejoining of double-stranded DNA.</text>
        <dbReference type="EC" id="5.6.2.2"/>
    </reaction>
</comment>
<evidence type="ECO:0000259" key="14">
    <source>
        <dbReference type="Pfam" id="PF20768"/>
    </source>
</evidence>